<organism evidence="1 2">
    <name type="scientific">Stecheria intestinalis</name>
    <dbReference type="NCBI Taxonomy" id="2606630"/>
    <lineage>
        <taxon>Bacteria</taxon>
        <taxon>Bacillati</taxon>
        <taxon>Bacillota</taxon>
        <taxon>Erysipelotrichia</taxon>
        <taxon>Erysipelotrichales</taxon>
        <taxon>Erysipelotrichaceae</taxon>
        <taxon>Stecheria</taxon>
    </lineage>
</organism>
<dbReference type="InterPro" id="IPR009229">
    <property type="entry name" value="AgrD"/>
</dbReference>
<dbReference type="RefSeq" id="WP_154504449.1">
    <property type="nucleotide sequence ID" value="NZ_VUMN01000014.1"/>
</dbReference>
<protein>
    <submittedName>
        <fullName evidence="1">Cyclic lactone autoinducer peptide</fullName>
    </submittedName>
</protein>
<evidence type="ECO:0000313" key="2">
    <source>
        <dbReference type="Proteomes" id="UP000461880"/>
    </source>
</evidence>
<evidence type="ECO:0000313" key="1">
    <source>
        <dbReference type="EMBL" id="MSS58620.1"/>
    </source>
</evidence>
<name>A0A7X2NSG5_9FIRM</name>
<sequence length="57" mass="6726">MKSISAYLFSLIAHFMIFVGKAESASLSFHGFYQPDFRKYRRIEKPEGLNNFEHHCK</sequence>
<comment type="caution">
    <text evidence="1">The sequence shown here is derived from an EMBL/GenBank/DDBJ whole genome shotgun (WGS) entry which is preliminary data.</text>
</comment>
<accession>A0A7X2NSG5</accession>
<dbReference type="AlphaFoldDB" id="A0A7X2NSG5"/>
<dbReference type="NCBIfam" id="TIGR04223">
    <property type="entry name" value="quorum_AgrD"/>
    <property type="match status" value="1"/>
</dbReference>
<keyword evidence="2" id="KW-1185">Reference proteome</keyword>
<reference evidence="1 2" key="1">
    <citation type="submission" date="2019-08" db="EMBL/GenBank/DDBJ databases">
        <title>In-depth cultivation of the pig gut microbiome towards novel bacterial diversity and tailored functional studies.</title>
        <authorList>
            <person name="Wylensek D."/>
            <person name="Hitch T.C.A."/>
            <person name="Clavel T."/>
        </authorList>
    </citation>
    <scope>NUCLEOTIDE SEQUENCE [LARGE SCALE GENOMIC DNA]</scope>
    <source>
        <strain evidence="1 2">Oil+RF-744-GAM-WT-6</strain>
    </source>
</reference>
<proteinExistence type="predicted"/>
<dbReference type="Proteomes" id="UP000461880">
    <property type="component" value="Unassembled WGS sequence"/>
</dbReference>
<dbReference type="EMBL" id="VUMN01000014">
    <property type="protein sequence ID" value="MSS58620.1"/>
    <property type="molecule type" value="Genomic_DNA"/>
</dbReference>
<gene>
    <name evidence="1" type="ORF">FYJ51_06845</name>
</gene>